<accession>A0ACC3D1F4</accession>
<proteinExistence type="predicted"/>
<comment type="caution">
    <text evidence="1">The sequence shown here is derived from an EMBL/GenBank/DDBJ whole genome shotgun (WGS) entry which is preliminary data.</text>
</comment>
<name>A0ACC3D1F4_9PEZI</name>
<sequence>MPDVRQRREKGAPSTSQPEDRSKTRPAPTSPWNSTGIVIAVGVLSFFLIILTWAM</sequence>
<gene>
    <name evidence="1" type="ORF">LTS18_008950</name>
</gene>
<dbReference type="EMBL" id="JAWDJW010008722">
    <property type="protein sequence ID" value="KAK3060259.1"/>
    <property type="molecule type" value="Genomic_DNA"/>
</dbReference>
<evidence type="ECO:0000313" key="2">
    <source>
        <dbReference type="Proteomes" id="UP001186974"/>
    </source>
</evidence>
<keyword evidence="2" id="KW-1185">Reference proteome</keyword>
<dbReference type="Proteomes" id="UP001186974">
    <property type="component" value="Unassembled WGS sequence"/>
</dbReference>
<organism evidence="1 2">
    <name type="scientific">Coniosporium uncinatum</name>
    <dbReference type="NCBI Taxonomy" id="93489"/>
    <lineage>
        <taxon>Eukaryota</taxon>
        <taxon>Fungi</taxon>
        <taxon>Dikarya</taxon>
        <taxon>Ascomycota</taxon>
        <taxon>Pezizomycotina</taxon>
        <taxon>Dothideomycetes</taxon>
        <taxon>Dothideomycetes incertae sedis</taxon>
        <taxon>Coniosporium</taxon>
    </lineage>
</organism>
<evidence type="ECO:0000313" key="1">
    <source>
        <dbReference type="EMBL" id="KAK3060259.1"/>
    </source>
</evidence>
<feature type="non-terminal residue" evidence="1">
    <location>
        <position position="55"/>
    </location>
</feature>
<protein>
    <submittedName>
        <fullName evidence="1">Uncharacterized protein</fullName>
    </submittedName>
</protein>
<reference evidence="1" key="1">
    <citation type="submission" date="2024-09" db="EMBL/GenBank/DDBJ databases">
        <title>Black Yeasts Isolated from many extreme environments.</title>
        <authorList>
            <person name="Coleine C."/>
            <person name="Stajich J.E."/>
            <person name="Selbmann L."/>
        </authorList>
    </citation>
    <scope>NUCLEOTIDE SEQUENCE</scope>
    <source>
        <strain evidence="1">CCFEE 5737</strain>
    </source>
</reference>